<evidence type="ECO:0000313" key="2">
    <source>
        <dbReference type="EMBL" id="QDT66341.1"/>
    </source>
</evidence>
<accession>A0A517TD98</accession>
<sequence>MWKFSALSFGITLPLNACSLRMCLVAILSVVTLQFCGVLSAAERPSFLEPPEYVGSPQKEHADTNRAFQGIPSLAVSSSGRLWATWYAGVTPSEDKNNYVVLSTSGDNGKSWREVLVVDPDADGPVRAFDPELWIAPDGKLRLFWAQAVGHDATKGGVWCLEIEDPDSDTLRYEVPERLTDGVMMCKPLVLSSGEWVLPASTWRKTDESARCIVSSDQGKTWELRGGCNVPKKERSFDEHMLIERNDGSLWMLTRTSYGIGESISSDDGQTWPELTPSNIAHPSARFFIRRLQTGNLLLVKHGPIEKRIGRSHLTAFISKDDGKTWEGGLLLDARNGVSYPDGQQSEDGDIHIIYDYSRTGDRHILMATFREEDVLSSETESETVNLKQLVSDASGGREKN</sequence>
<dbReference type="PANTHER" id="PTHR43752:SF2">
    <property type="entry name" value="BNR_ASP-BOX REPEAT FAMILY PROTEIN"/>
    <property type="match status" value="1"/>
</dbReference>
<protein>
    <submittedName>
        <fullName evidence="2">BNR/Asp-box repeat protein</fullName>
    </submittedName>
</protein>
<dbReference type="AlphaFoldDB" id="A0A517TD98"/>
<dbReference type="KEGG" id="chya:V22_36070"/>
<reference evidence="2 3" key="1">
    <citation type="submission" date="2019-02" db="EMBL/GenBank/DDBJ databases">
        <title>Deep-cultivation of Planctomycetes and their phenomic and genomic characterization uncovers novel biology.</title>
        <authorList>
            <person name="Wiegand S."/>
            <person name="Jogler M."/>
            <person name="Boedeker C."/>
            <person name="Pinto D."/>
            <person name="Vollmers J."/>
            <person name="Rivas-Marin E."/>
            <person name="Kohn T."/>
            <person name="Peeters S.H."/>
            <person name="Heuer A."/>
            <person name="Rast P."/>
            <person name="Oberbeckmann S."/>
            <person name="Bunk B."/>
            <person name="Jeske O."/>
            <person name="Meyerdierks A."/>
            <person name="Storesund J.E."/>
            <person name="Kallscheuer N."/>
            <person name="Luecker S."/>
            <person name="Lage O.M."/>
            <person name="Pohl T."/>
            <person name="Merkel B.J."/>
            <person name="Hornburger P."/>
            <person name="Mueller R.-W."/>
            <person name="Bruemmer F."/>
            <person name="Labrenz M."/>
            <person name="Spormann A.M."/>
            <person name="Op den Camp H."/>
            <person name="Overmann J."/>
            <person name="Amann R."/>
            <person name="Jetten M.S.M."/>
            <person name="Mascher T."/>
            <person name="Medema M.H."/>
            <person name="Devos D.P."/>
            <person name="Kaster A.-K."/>
            <person name="Ovreas L."/>
            <person name="Rohde M."/>
            <person name="Galperin M.Y."/>
            <person name="Jogler C."/>
        </authorList>
    </citation>
    <scope>NUCLEOTIDE SEQUENCE [LARGE SCALE GENOMIC DNA]</scope>
    <source>
        <strain evidence="2 3">V22</strain>
    </source>
</reference>
<gene>
    <name evidence="2" type="ORF">V22_36070</name>
</gene>
<dbReference type="EMBL" id="CP036316">
    <property type="protein sequence ID" value="QDT66341.1"/>
    <property type="molecule type" value="Genomic_DNA"/>
</dbReference>
<dbReference type="CDD" id="cd15482">
    <property type="entry name" value="Sialidase_non-viral"/>
    <property type="match status" value="1"/>
</dbReference>
<proteinExistence type="predicted"/>
<keyword evidence="3" id="KW-1185">Reference proteome</keyword>
<dbReference type="Pfam" id="PF13088">
    <property type="entry name" value="BNR_2"/>
    <property type="match status" value="1"/>
</dbReference>
<dbReference type="InterPro" id="IPR036278">
    <property type="entry name" value="Sialidase_sf"/>
</dbReference>
<dbReference type="SUPFAM" id="SSF50939">
    <property type="entry name" value="Sialidases"/>
    <property type="match status" value="1"/>
</dbReference>
<evidence type="ECO:0000313" key="3">
    <source>
        <dbReference type="Proteomes" id="UP000319976"/>
    </source>
</evidence>
<dbReference type="Proteomes" id="UP000319976">
    <property type="component" value="Chromosome"/>
</dbReference>
<dbReference type="PANTHER" id="PTHR43752">
    <property type="entry name" value="BNR/ASP-BOX REPEAT FAMILY PROTEIN"/>
    <property type="match status" value="1"/>
</dbReference>
<dbReference type="InterPro" id="IPR011040">
    <property type="entry name" value="Sialidase"/>
</dbReference>
<organism evidence="2 3">
    <name type="scientific">Calycomorphotria hydatis</name>
    <dbReference type="NCBI Taxonomy" id="2528027"/>
    <lineage>
        <taxon>Bacteria</taxon>
        <taxon>Pseudomonadati</taxon>
        <taxon>Planctomycetota</taxon>
        <taxon>Planctomycetia</taxon>
        <taxon>Planctomycetales</taxon>
        <taxon>Planctomycetaceae</taxon>
        <taxon>Calycomorphotria</taxon>
    </lineage>
</organism>
<feature type="domain" description="Sialidase" evidence="1">
    <location>
        <begin position="136"/>
        <end position="353"/>
    </location>
</feature>
<name>A0A517TD98_9PLAN</name>
<dbReference type="Gene3D" id="2.120.10.10">
    <property type="match status" value="1"/>
</dbReference>
<evidence type="ECO:0000259" key="1">
    <source>
        <dbReference type="Pfam" id="PF13088"/>
    </source>
</evidence>